<keyword evidence="1 9" id="KW-0820">tRNA-binding</keyword>
<feature type="binding site" evidence="9">
    <location>
        <position position="125"/>
    </location>
    <ligand>
        <name>ATP</name>
        <dbReference type="ChEBI" id="CHEBI:30616"/>
    </ligand>
</feature>
<dbReference type="Pfam" id="PF20258">
    <property type="entry name" value="tRNA_Me_trans_C"/>
    <property type="match status" value="1"/>
</dbReference>
<keyword evidence="2 9" id="KW-0808">Transferase</keyword>
<name>A0A2M6W4T6_9BACT</name>
<comment type="subcellular location">
    <subcellularLocation>
        <location evidence="9">Cytoplasm</location>
    </subcellularLocation>
</comment>
<comment type="caution">
    <text evidence="9">Lacks conserved residue(s) required for the propagation of feature annotation.</text>
</comment>
<feature type="binding site" evidence="9">
    <location>
        <position position="39"/>
    </location>
    <ligand>
        <name>ATP</name>
        <dbReference type="ChEBI" id="CHEBI:30616"/>
    </ligand>
</feature>
<dbReference type="InterPro" id="IPR046885">
    <property type="entry name" value="MnmA-like_C"/>
</dbReference>
<gene>
    <name evidence="9" type="primary">mnmA</name>
    <name evidence="12" type="ORF">COU31_00580</name>
</gene>
<dbReference type="Pfam" id="PF03054">
    <property type="entry name" value="tRNA_Me_trans"/>
    <property type="match status" value="1"/>
</dbReference>
<dbReference type="InterPro" id="IPR014729">
    <property type="entry name" value="Rossmann-like_a/b/a_fold"/>
</dbReference>
<keyword evidence="9" id="KW-0963">Cytoplasm</keyword>
<dbReference type="InterPro" id="IPR023382">
    <property type="entry name" value="MnmA-like_central_sf"/>
</dbReference>
<dbReference type="EC" id="2.8.1.13" evidence="9"/>
<dbReference type="GO" id="GO:0103016">
    <property type="term" value="F:tRNA-uridine 2-sulfurtransferase activity"/>
    <property type="evidence" value="ECO:0007669"/>
    <property type="project" value="UniProtKB-EC"/>
</dbReference>
<keyword evidence="6 9" id="KW-0694">RNA-binding</keyword>
<dbReference type="InterPro" id="IPR004506">
    <property type="entry name" value="MnmA-like"/>
</dbReference>
<dbReference type="Gene3D" id="2.40.30.10">
    <property type="entry name" value="Translation factors"/>
    <property type="match status" value="1"/>
</dbReference>
<keyword evidence="3 9" id="KW-0819">tRNA processing</keyword>
<evidence type="ECO:0000256" key="9">
    <source>
        <dbReference type="HAMAP-Rule" id="MF_00144"/>
    </source>
</evidence>
<evidence type="ECO:0000313" key="12">
    <source>
        <dbReference type="EMBL" id="PIT87812.1"/>
    </source>
</evidence>
<dbReference type="EMBL" id="PFBX01000005">
    <property type="protein sequence ID" value="PIT87812.1"/>
    <property type="molecule type" value="Genomic_DNA"/>
</dbReference>
<comment type="similarity">
    <text evidence="9">Belongs to the MnmA/TRMU family.</text>
</comment>
<comment type="function">
    <text evidence="9">Catalyzes the 2-thiolation of uridine at the wobble position (U34) of tRNA, leading to the formation of s(2)U34.</text>
</comment>
<feature type="domain" description="tRNA-specific 2-thiouridylase MnmA-like central" evidence="11">
    <location>
        <begin position="205"/>
        <end position="268"/>
    </location>
</feature>
<dbReference type="Gene3D" id="2.30.30.280">
    <property type="entry name" value="Adenine nucleotide alpha hydrolases-like domains"/>
    <property type="match status" value="1"/>
</dbReference>
<dbReference type="PANTHER" id="PTHR11933:SF5">
    <property type="entry name" value="MITOCHONDRIAL TRNA-SPECIFIC 2-THIOURIDYLASE 1"/>
    <property type="match status" value="1"/>
</dbReference>
<evidence type="ECO:0000259" key="11">
    <source>
        <dbReference type="Pfam" id="PF20259"/>
    </source>
</evidence>
<feature type="site" description="Interaction with tRNA" evidence="9">
    <location>
        <position position="338"/>
    </location>
</feature>
<feature type="region of interest" description="Interaction with tRNA" evidence="9">
    <location>
        <begin position="147"/>
        <end position="149"/>
    </location>
</feature>
<evidence type="ECO:0000256" key="5">
    <source>
        <dbReference type="ARBA" id="ARBA00022840"/>
    </source>
</evidence>
<dbReference type="InterPro" id="IPR046884">
    <property type="entry name" value="MnmA-like_central"/>
</dbReference>
<evidence type="ECO:0000256" key="8">
    <source>
        <dbReference type="ARBA" id="ARBA00051542"/>
    </source>
</evidence>
<accession>A0A2M6W4T6</accession>
<keyword evidence="4 9" id="KW-0547">Nucleotide-binding</keyword>
<organism evidence="12 13">
    <name type="scientific">Candidatus Magasanikbacteria bacterium CG10_big_fil_rev_8_21_14_0_10_40_10</name>
    <dbReference type="NCBI Taxonomy" id="1974648"/>
    <lineage>
        <taxon>Bacteria</taxon>
        <taxon>Candidatus Magasanikiibacteriota</taxon>
    </lineage>
</organism>
<dbReference type="CDD" id="cd01998">
    <property type="entry name" value="MnmA_TRMU-like"/>
    <property type="match status" value="1"/>
</dbReference>
<keyword evidence="5 9" id="KW-0067">ATP-binding</keyword>
<protein>
    <recommendedName>
        <fullName evidence="9">tRNA-specific 2-thiouridylase MnmA</fullName>
        <ecNumber evidence="9">2.8.1.13</ecNumber>
    </recommendedName>
</protein>
<dbReference type="NCBIfam" id="TIGR00420">
    <property type="entry name" value="trmU"/>
    <property type="match status" value="1"/>
</dbReference>
<evidence type="ECO:0000256" key="4">
    <source>
        <dbReference type="ARBA" id="ARBA00022741"/>
    </source>
</evidence>
<feature type="region of interest" description="Interaction with target base in tRNA" evidence="9">
    <location>
        <begin position="96"/>
        <end position="98"/>
    </location>
</feature>
<evidence type="ECO:0000256" key="2">
    <source>
        <dbReference type="ARBA" id="ARBA00022679"/>
    </source>
</evidence>
<feature type="active site" description="Cysteine persulfide intermediate" evidence="9">
    <location>
        <position position="197"/>
    </location>
</feature>
<dbReference type="SUPFAM" id="SSF52402">
    <property type="entry name" value="Adenine nucleotide alpha hydrolases-like"/>
    <property type="match status" value="1"/>
</dbReference>
<comment type="catalytic activity">
    <reaction evidence="8 9">
        <text>S-sulfanyl-L-cysteinyl-[protein] + uridine(34) in tRNA + AH2 + ATP = 2-thiouridine(34) in tRNA + L-cysteinyl-[protein] + A + AMP + diphosphate + H(+)</text>
        <dbReference type="Rhea" id="RHEA:47032"/>
        <dbReference type="Rhea" id="RHEA-COMP:10131"/>
        <dbReference type="Rhea" id="RHEA-COMP:11726"/>
        <dbReference type="Rhea" id="RHEA-COMP:11727"/>
        <dbReference type="Rhea" id="RHEA-COMP:11728"/>
        <dbReference type="ChEBI" id="CHEBI:13193"/>
        <dbReference type="ChEBI" id="CHEBI:15378"/>
        <dbReference type="ChEBI" id="CHEBI:17499"/>
        <dbReference type="ChEBI" id="CHEBI:29950"/>
        <dbReference type="ChEBI" id="CHEBI:30616"/>
        <dbReference type="ChEBI" id="CHEBI:33019"/>
        <dbReference type="ChEBI" id="CHEBI:61963"/>
        <dbReference type="ChEBI" id="CHEBI:65315"/>
        <dbReference type="ChEBI" id="CHEBI:87170"/>
        <dbReference type="ChEBI" id="CHEBI:456215"/>
        <dbReference type="EC" id="2.8.1.13"/>
    </reaction>
</comment>
<dbReference type="GO" id="GO:0002143">
    <property type="term" value="P:tRNA wobble position uridine thiolation"/>
    <property type="evidence" value="ECO:0007669"/>
    <property type="project" value="TreeGrafter"/>
</dbReference>
<dbReference type="PANTHER" id="PTHR11933">
    <property type="entry name" value="TRNA 5-METHYLAMINOMETHYL-2-THIOURIDYLATE -METHYLTRANSFERASE"/>
    <property type="match status" value="1"/>
</dbReference>
<dbReference type="FunFam" id="3.40.50.620:FF:000115">
    <property type="entry name" value="tRNA-specific 2-thiouridylase MnmA"/>
    <property type="match status" value="1"/>
</dbReference>
<evidence type="ECO:0000313" key="13">
    <source>
        <dbReference type="Proteomes" id="UP000231183"/>
    </source>
</evidence>
<reference evidence="13" key="1">
    <citation type="submission" date="2017-09" db="EMBL/GenBank/DDBJ databases">
        <title>Depth-based differentiation of microbial function through sediment-hosted aquifers and enrichment of novel symbionts in the deep terrestrial subsurface.</title>
        <authorList>
            <person name="Probst A.J."/>
            <person name="Ladd B."/>
            <person name="Jarett J.K."/>
            <person name="Geller-Mcgrath D.E."/>
            <person name="Sieber C.M.K."/>
            <person name="Emerson J.B."/>
            <person name="Anantharaman K."/>
            <person name="Thomas B.C."/>
            <person name="Malmstrom R."/>
            <person name="Stieglmeier M."/>
            <person name="Klingl A."/>
            <person name="Woyke T."/>
            <person name="Ryan C.M."/>
            <person name="Banfield J.F."/>
        </authorList>
    </citation>
    <scope>NUCLEOTIDE SEQUENCE [LARGE SCALE GENOMIC DNA]</scope>
</reference>
<dbReference type="HAMAP" id="MF_00144">
    <property type="entry name" value="tRNA_thiouridyl_MnmA"/>
    <property type="match status" value="1"/>
</dbReference>
<dbReference type="Pfam" id="PF20259">
    <property type="entry name" value="tRNA_Me_trans_M"/>
    <property type="match status" value="1"/>
</dbReference>
<evidence type="ECO:0000256" key="7">
    <source>
        <dbReference type="ARBA" id="ARBA00023157"/>
    </source>
</evidence>
<keyword evidence="7" id="KW-1015">Disulfide bond</keyword>
<feature type="binding site" evidence="9">
    <location>
        <begin position="13"/>
        <end position="20"/>
    </location>
    <ligand>
        <name>ATP</name>
        <dbReference type="ChEBI" id="CHEBI:30616"/>
    </ligand>
</feature>
<dbReference type="GO" id="GO:0005524">
    <property type="term" value="F:ATP binding"/>
    <property type="evidence" value="ECO:0007669"/>
    <property type="project" value="UniProtKB-KW"/>
</dbReference>
<proteinExistence type="inferred from homology"/>
<sequence>MIKNNKKQKILVAMSGGVDSSVSAALLVNQGYDVTGAYMVNYSQAEGQCWRADYQDALRVCAKLGISLLKLNFQKEYENLVLKKMFALYKQGLTPNPDILCNKFIKFGSWLFQAKKLGFSYLATGHYAEIKQIGAKLQLACAKDTAKDQTYFLHQLNQNQLKRAIFPLGKYYKPQVRQLALKFKLPTADKKESMGICFVGKVPMKKFLATRLKQKKGPIYLSGSEELIGQHDGLPFYTIGQRHIGAVHSKRPLYVLKKIKSANALVVGYEDDPAYYMTNFKVKNINWISGQKPDFPLQCLVRLRHQGLMLKGEIDKNNKNNSGQVKLAQKTTIAPAGQFAVFYQSGVCLGGGEIA</sequence>
<comment type="caution">
    <text evidence="12">The sequence shown here is derived from an EMBL/GenBank/DDBJ whole genome shotgun (WGS) entry which is preliminary data.</text>
</comment>
<evidence type="ECO:0000259" key="10">
    <source>
        <dbReference type="Pfam" id="PF20258"/>
    </source>
</evidence>
<dbReference type="Proteomes" id="UP000231183">
    <property type="component" value="Unassembled WGS sequence"/>
</dbReference>
<feature type="domain" description="tRNA-specific 2-thiouridylase MnmA-like C-terminal" evidence="10">
    <location>
        <begin position="278"/>
        <end position="354"/>
    </location>
</feature>
<feature type="active site" description="Nucleophile" evidence="9">
    <location>
        <position position="101"/>
    </location>
</feature>
<dbReference type="NCBIfam" id="NF001138">
    <property type="entry name" value="PRK00143.1"/>
    <property type="match status" value="1"/>
</dbReference>
<dbReference type="AlphaFoldDB" id="A0A2M6W4T6"/>
<dbReference type="Gene3D" id="3.40.50.620">
    <property type="entry name" value="HUPs"/>
    <property type="match status" value="1"/>
</dbReference>
<dbReference type="GO" id="GO:0005737">
    <property type="term" value="C:cytoplasm"/>
    <property type="evidence" value="ECO:0007669"/>
    <property type="project" value="UniProtKB-SubCell"/>
</dbReference>
<evidence type="ECO:0000256" key="1">
    <source>
        <dbReference type="ARBA" id="ARBA00022555"/>
    </source>
</evidence>
<dbReference type="GO" id="GO:0000049">
    <property type="term" value="F:tRNA binding"/>
    <property type="evidence" value="ECO:0007669"/>
    <property type="project" value="UniProtKB-KW"/>
</dbReference>
<evidence type="ECO:0000256" key="3">
    <source>
        <dbReference type="ARBA" id="ARBA00022694"/>
    </source>
</evidence>
<feature type="site" description="Interaction with tRNA" evidence="9">
    <location>
        <position position="126"/>
    </location>
</feature>
<evidence type="ECO:0000256" key="6">
    <source>
        <dbReference type="ARBA" id="ARBA00022884"/>
    </source>
</evidence>